<feature type="domain" description="HTH cro/C1-type" evidence="1">
    <location>
        <begin position="9"/>
        <end position="63"/>
    </location>
</feature>
<dbReference type="Gene3D" id="1.10.260.40">
    <property type="entry name" value="lambda repressor-like DNA-binding domains"/>
    <property type="match status" value="1"/>
</dbReference>
<accession>A0ABT1SKE1</accession>
<comment type="caution">
    <text evidence="2">The sequence shown here is derived from an EMBL/GenBank/DDBJ whole genome shotgun (WGS) entry which is preliminary data.</text>
</comment>
<dbReference type="Pfam" id="PF01381">
    <property type="entry name" value="HTH_3"/>
    <property type="match status" value="1"/>
</dbReference>
<dbReference type="RefSeq" id="WP_178200440.1">
    <property type="nucleotide sequence ID" value="NZ_CANTYB010000110.1"/>
</dbReference>
<dbReference type="InterPro" id="IPR001387">
    <property type="entry name" value="Cro/C1-type_HTH"/>
</dbReference>
<evidence type="ECO:0000313" key="3">
    <source>
        <dbReference type="Proteomes" id="UP001524435"/>
    </source>
</evidence>
<dbReference type="CDD" id="cd00093">
    <property type="entry name" value="HTH_XRE"/>
    <property type="match status" value="1"/>
</dbReference>
<evidence type="ECO:0000259" key="1">
    <source>
        <dbReference type="PROSITE" id="PS50943"/>
    </source>
</evidence>
<dbReference type="SUPFAM" id="SSF47413">
    <property type="entry name" value="lambda repressor-like DNA-binding domains"/>
    <property type="match status" value="1"/>
</dbReference>
<sequence length="114" mass="13087">MRRTLGDTILSAIELKNMTQKQVAAALHISATTLNGYIKNHRIPDPETLGAIASYLDLDLNELYRVKQNKEQDAPLIMNQEEARIIRIYRQSGTETKALLRDLFHIIEKRSQLK</sequence>
<evidence type="ECO:0000313" key="2">
    <source>
        <dbReference type="EMBL" id="MCQ5121699.1"/>
    </source>
</evidence>
<organism evidence="2 3">
    <name type="scientific">Massilicoli timonensis</name>
    <dbReference type="NCBI Taxonomy" id="2015901"/>
    <lineage>
        <taxon>Bacteria</taxon>
        <taxon>Bacillati</taxon>
        <taxon>Bacillota</taxon>
        <taxon>Erysipelotrichia</taxon>
        <taxon>Erysipelotrichales</taxon>
        <taxon>Erysipelotrichaceae</taxon>
        <taxon>Massilicoli</taxon>
    </lineage>
</organism>
<dbReference type="Proteomes" id="UP001524435">
    <property type="component" value="Unassembled WGS sequence"/>
</dbReference>
<dbReference type="PROSITE" id="PS50943">
    <property type="entry name" value="HTH_CROC1"/>
    <property type="match status" value="1"/>
</dbReference>
<name>A0ABT1SKE1_9FIRM</name>
<gene>
    <name evidence="2" type="ORF">NE663_05420</name>
</gene>
<proteinExistence type="predicted"/>
<reference evidence="2 3" key="1">
    <citation type="submission" date="2022-06" db="EMBL/GenBank/DDBJ databases">
        <title>Isolation of gut microbiota from human fecal samples.</title>
        <authorList>
            <person name="Pamer E.G."/>
            <person name="Barat B."/>
            <person name="Waligurski E."/>
            <person name="Medina S."/>
            <person name="Paddock L."/>
            <person name="Mostad J."/>
        </authorList>
    </citation>
    <scope>NUCLEOTIDE SEQUENCE [LARGE SCALE GENOMIC DNA]</scope>
    <source>
        <strain evidence="2 3">DFI.6.1</strain>
    </source>
</reference>
<protein>
    <submittedName>
        <fullName evidence="2">Helix-turn-helix domain-containing protein</fullName>
    </submittedName>
</protein>
<dbReference type="EMBL" id="JANGCH010000006">
    <property type="protein sequence ID" value="MCQ5121699.1"/>
    <property type="molecule type" value="Genomic_DNA"/>
</dbReference>
<dbReference type="SMART" id="SM00530">
    <property type="entry name" value="HTH_XRE"/>
    <property type="match status" value="1"/>
</dbReference>
<keyword evidence="3" id="KW-1185">Reference proteome</keyword>
<dbReference type="InterPro" id="IPR010982">
    <property type="entry name" value="Lambda_DNA-bd_dom_sf"/>
</dbReference>